<name>A0AAJ2PZ71_9ACTN</name>
<evidence type="ECO:0000313" key="1">
    <source>
        <dbReference type="EMBL" id="MDX3136444.1"/>
    </source>
</evidence>
<dbReference type="AlphaFoldDB" id="A0AAJ2PZ71"/>
<proteinExistence type="predicted"/>
<reference evidence="1" key="1">
    <citation type="journal article" date="2023" name="Microb. Genom.">
        <title>Mesoterricola silvestris gen. nov., sp. nov., Mesoterricola sediminis sp. nov., Geothrix oryzae sp. nov., Geothrix edaphica sp. nov., Geothrix rubra sp. nov., and Geothrix limicola sp. nov., six novel members of Acidobacteriota isolated from soils.</title>
        <authorList>
            <person name="Weisberg A.J."/>
            <person name="Pearce E."/>
            <person name="Kramer C.G."/>
            <person name="Chang J.H."/>
            <person name="Clarke C.R."/>
        </authorList>
    </citation>
    <scope>NUCLEOTIDE SEQUENCE</scope>
    <source>
        <strain evidence="1">ND06-05F</strain>
    </source>
</reference>
<comment type="caution">
    <text evidence="1">The sequence shown here is derived from an EMBL/GenBank/DDBJ whole genome shotgun (WGS) entry which is preliminary data.</text>
</comment>
<protein>
    <submittedName>
        <fullName evidence="1">Uncharacterized protein</fullName>
    </submittedName>
</protein>
<accession>A0AAJ2PZ71</accession>
<dbReference type="Proteomes" id="UP001273589">
    <property type="component" value="Unassembled WGS sequence"/>
</dbReference>
<dbReference type="EMBL" id="JARAWN010000572">
    <property type="protein sequence ID" value="MDX3136444.1"/>
    <property type="molecule type" value="Genomic_DNA"/>
</dbReference>
<evidence type="ECO:0000313" key="2">
    <source>
        <dbReference type="Proteomes" id="UP001273589"/>
    </source>
</evidence>
<organism evidence="1 2">
    <name type="scientific">Streptomyces europaeiscabiei</name>
    <dbReference type="NCBI Taxonomy" id="146819"/>
    <lineage>
        <taxon>Bacteria</taxon>
        <taxon>Bacillati</taxon>
        <taxon>Actinomycetota</taxon>
        <taxon>Actinomycetes</taxon>
        <taxon>Kitasatosporales</taxon>
        <taxon>Streptomycetaceae</taxon>
        <taxon>Streptomyces</taxon>
    </lineage>
</organism>
<sequence>MHLTHHAVQDGGNTFVVLETLFGPPSRLSSRWWCEDFPAAARAGDAGTNDVYLTALAHAITEWANTAWPRAADVPLPVMVPVNLRTADEAAAP</sequence>
<feature type="non-terminal residue" evidence="1">
    <location>
        <position position="93"/>
    </location>
</feature>
<gene>
    <name evidence="1" type="ORF">PV367_43135</name>
</gene>